<feature type="domain" description="YqgF/RNase H-like" evidence="1">
    <location>
        <begin position="1"/>
        <end position="86"/>
    </location>
</feature>
<dbReference type="InterPro" id="IPR037027">
    <property type="entry name" value="YqgF/RNaseH-like_dom_sf"/>
</dbReference>
<dbReference type="InterPro" id="IPR006641">
    <property type="entry name" value="YqgF/RNaseH-like_dom"/>
</dbReference>
<evidence type="ECO:0000313" key="3">
    <source>
        <dbReference type="Proteomes" id="UP000176938"/>
    </source>
</evidence>
<gene>
    <name evidence="2" type="ORF">A3H38_00270</name>
</gene>
<dbReference type="Gene3D" id="3.30.420.140">
    <property type="entry name" value="YqgF/RNase H-like domain"/>
    <property type="match status" value="1"/>
</dbReference>
<evidence type="ECO:0000259" key="1">
    <source>
        <dbReference type="SMART" id="SM00732"/>
    </source>
</evidence>
<organism evidence="2 3">
    <name type="scientific">candidate division WOR-1 bacterium RIFCSPLOWO2_02_FULL_46_20</name>
    <dbReference type="NCBI Taxonomy" id="1802567"/>
    <lineage>
        <taxon>Bacteria</taxon>
        <taxon>Bacillati</taxon>
        <taxon>Saganbacteria</taxon>
    </lineage>
</organism>
<proteinExistence type="predicted"/>
<reference evidence="2 3" key="1">
    <citation type="journal article" date="2016" name="Nat. Commun.">
        <title>Thousands of microbial genomes shed light on interconnected biogeochemical processes in an aquifer system.</title>
        <authorList>
            <person name="Anantharaman K."/>
            <person name="Brown C.T."/>
            <person name="Hug L.A."/>
            <person name="Sharon I."/>
            <person name="Castelle C.J."/>
            <person name="Probst A.J."/>
            <person name="Thomas B.C."/>
            <person name="Singh A."/>
            <person name="Wilkins M.J."/>
            <person name="Karaoz U."/>
            <person name="Brodie E.L."/>
            <person name="Williams K.H."/>
            <person name="Hubbard S.S."/>
            <person name="Banfield J.F."/>
        </authorList>
    </citation>
    <scope>NUCLEOTIDE SEQUENCE [LARGE SCALE GENOMIC DNA]</scope>
</reference>
<evidence type="ECO:0000313" key="2">
    <source>
        <dbReference type="EMBL" id="OGC03192.1"/>
    </source>
</evidence>
<dbReference type="Proteomes" id="UP000176938">
    <property type="component" value="Unassembled WGS sequence"/>
</dbReference>
<dbReference type="AlphaFoldDB" id="A0A1F4R4U4"/>
<name>A0A1F4R4U4_UNCSA</name>
<dbReference type="EMBL" id="METP01000059">
    <property type="protein sequence ID" value="OGC03192.1"/>
    <property type="molecule type" value="Genomic_DNA"/>
</dbReference>
<sequence>MILAIDPGKIKCGLAVLNESGNVLEKKIIPRLEILSDLPFYLSRFSIATVIVGQGAFGKELGKELVELDLKINIVFVSEKNSTLEARKLYWLNHKPLGLYRFLPASLRVPPVPIDDYAAMILGSRYLEG</sequence>
<comment type="caution">
    <text evidence="2">The sequence shown here is derived from an EMBL/GenBank/DDBJ whole genome shotgun (WGS) entry which is preliminary data.</text>
</comment>
<protein>
    <recommendedName>
        <fullName evidence="1">YqgF/RNase H-like domain-containing protein</fullName>
    </recommendedName>
</protein>
<dbReference type="SUPFAM" id="SSF53098">
    <property type="entry name" value="Ribonuclease H-like"/>
    <property type="match status" value="1"/>
</dbReference>
<dbReference type="InterPro" id="IPR012337">
    <property type="entry name" value="RNaseH-like_sf"/>
</dbReference>
<dbReference type="GO" id="GO:0006139">
    <property type="term" value="P:nucleobase-containing compound metabolic process"/>
    <property type="evidence" value="ECO:0007669"/>
    <property type="project" value="InterPro"/>
</dbReference>
<accession>A0A1F4R4U4</accession>
<dbReference type="SMART" id="SM00732">
    <property type="entry name" value="YqgFc"/>
    <property type="match status" value="1"/>
</dbReference>